<dbReference type="STRING" id="50340.PF66_06166"/>
<dbReference type="PATRIC" id="fig|50340.43.peg.4400"/>
<keyword evidence="2" id="KW-1185">Reference proteome</keyword>
<dbReference type="Proteomes" id="UP000037931">
    <property type="component" value="Unassembled WGS sequence"/>
</dbReference>
<protein>
    <submittedName>
        <fullName evidence="1">Uncharacterized protein</fullName>
    </submittedName>
</protein>
<proteinExistence type="predicted"/>
<organism evidence="1 2">
    <name type="scientific">Pseudomonas asplenii</name>
    <dbReference type="NCBI Taxonomy" id="53407"/>
    <lineage>
        <taxon>Bacteria</taxon>
        <taxon>Pseudomonadati</taxon>
        <taxon>Pseudomonadota</taxon>
        <taxon>Gammaproteobacteria</taxon>
        <taxon>Pseudomonadales</taxon>
        <taxon>Pseudomonadaceae</taxon>
        <taxon>Pseudomonas</taxon>
    </lineage>
</organism>
<sequence length="98" mass="10930">MQAKTLKSLIADHDVSFDANTILNALIKSGHAENFEYASTTGSGQMKSFKRLTEPGMQFGTNKSTMHPLKTEPRFYEETFPGLLEIVVTQLHREVASL</sequence>
<evidence type="ECO:0000313" key="1">
    <source>
        <dbReference type="EMBL" id="KPA87256.1"/>
    </source>
</evidence>
<comment type="caution">
    <text evidence="1">The sequence shown here is derived from an EMBL/GenBank/DDBJ whole genome shotgun (WGS) entry which is preliminary data.</text>
</comment>
<name>A0A0N0VIF7_9PSED</name>
<reference evidence="1 2" key="1">
    <citation type="journal article" date="2015" name="PLoS ONE">
        <title>Rice-Infecting Pseudomonas Genomes Are Highly Accessorized and Harbor Multiple Putative Virulence Mechanisms to Cause Sheath Brown Rot.</title>
        <authorList>
            <person name="Quibod I.L."/>
            <person name="Grande G."/>
            <person name="Oreiro E.G."/>
            <person name="Borja F.N."/>
            <person name="Dossa G.S."/>
            <person name="Mauleon R."/>
            <person name="Cruz C.V."/>
            <person name="Oliva R."/>
        </authorList>
    </citation>
    <scope>NUCLEOTIDE SEQUENCE [LARGE SCALE GENOMIC DNA]</scope>
    <source>
        <strain evidence="1 2">IRRI 6609</strain>
    </source>
</reference>
<gene>
    <name evidence="1" type="ORF">PF66_06166</name>
</gene>
<dbReference type="EMBL" id="JSYZ01000034">
    <property type="protein sequence ID" value="KPA87256.1"/>
    <property type="molecule type" value="Genomic_DNA"/>
</dbReference>
<dbReference type="AlphaFoldDB" id="A0A0N0VIF7"/>
<evidence type="ECO:0000313" key="2">
    <source>
        <dbReference type="Proteomes" id="UP000037931"/>
    </source>
</evidence>
<accession>A0A0N0VIF7</accession>